<evidence type="ECO:0000313" key="4">
    <source>
        <dbReference type="Proteomes" id="UP000051952"/>
    </source>
</evidence>
<dbReference type="CDD" id="cd06257">
    <property type="entry name" value="DnaJ"/>
    <property type="match status" value="1"/>
</dbReference>
<dbReference type="InterPro" id="IPR036869">
    <property type="entry name" value="J_dom_sf"/>
</dbReference>
<evidence type="ECO:0000313" key="3">
    <source>
        <dbReference type="EMBL" id="CUF97845.1"/>
    </source>
</evidence>
<proteinExistence type="predicted"/>
<dbReference type="SUPFAM" id="SSF46565">
    <property type="entry name" value="Chaperone J-domain"/>
    <property type="match status" value="1"/>
</dbReference>
<dbReference type="VEuPathDB" id="TriTrypDB:BSAL_04285"/>
<keyword evidence="4" id="KW-1185">Reference proteome</keyword>
<name>A0A0S4IV53_BODSA</name>
<dbReference type="Proteomes" id="UP000051952">
    <property type="component" value="Unassembled WGS sequence"/>
</dbReference>
<feature type="region of interest" description="Disordered" evidence="1">
    <location>
        <begin position="92"/>
        <end position="145"/>
    </location>
</feature>
<organism evidence="3 4">
    <name type="scientific">Bodo saltans</name>
    <name type="common">Flagellated protozoan</name>
    <dbReference type="NCBI Taxonomy" id="75058"/>
    <lineage>
        <taxon>Eukaryota</taxon>
        <taxon>Discoba</taxon>
        <taxon>Euglenozoa</taxon>
        <taxon>Kinetoplastea</taxon>
        <taxon>Metakinetoplastina</taxon>
        <taxon>Eubodonida</taxon>
        <taxon>Bodonidae</taxon>
        <taxon>Bodo</taxon>
    </lineage>
</organism>
<dbReference type="InterPro" id="IPR052594">
    <property type="entry name" value="J_domain-containing_protein"/>
</dbReference>
<feature type="domain" description="J" evidence="2">
    <location>
        <begin position="9"/>
        <end position="76"/>
    </location>
</feature>
<dbReference type="InterPro" id="IPR018253">
    <property type="entry name" value="DnaJ_domain_CS"/>
</dbReference>
<dbReference type="GO" id="GO:0031072">
    <property type="term" value="F:heat shock protein binding"/>
    <property type="evidence" value="ECO:0007669"/>
    <property type="project" value="TreeGrafter"/>
</dbReference>
<evidence type="ECO:0000256" key="1">
    <source>
        <dbReference type="SAM" id="MobiDB-lite"/>
    </source>
</evidence>
<dbReference type="PANTHER" id="PTHR44144:SF1">
    <property type="entry name" value="DNAJ HOMOLOG SUBFAMILY C MEMBER 9"/>
    <property type="match status" value="1"/>
</dbReference>
<dbReference type="PROSITE" id="PS50076">
    <property type="entry name" value="DNAJ_2"/>
    <property type="match status" value="1"/>
</dbReference>
<dbReference type="PROSITE" id="PS00636">
    <property type="entry name" value="DNAJ_1"/>
    <property type="match status" value="1"/>
</dbReference>
<dbReference type="Pfam" id="PF00226">
    <property type="entry name" value="DnaJ"/>
    <property type="match status" value="1"/>
</dbReference>
<dbReference type="PRINTS" id="PR00625">
    <property type="entry name" value="JDOMAIN"/>
</dbReference>
<dbReference type="GO" id="GO:0005634">
    <property type="term" value="C:nucleus"/>
    <property type="evidence" value="ECO:0007669"/>
    <property type="project" value="TreeGrafter"/>
</dbReference>
<dbReference type="Gene3D" id="1.10.287.110">
    <property type="entry name" value="DnaJ domain"/>
    <property type="match status" value="1"/>
</dbReference>
<dbReference type="AlphaFoldDB" id="A0A0S4IV53"/>
<dbReference type="EMBL" id="CYKH01000470">
    <property type="protein sequence ID" value="CUF97845.1"/>
    <property type="molecule type" value="Genomic_DNA"/>
</dbReference>
<gene>
    <name evidence="3" type="ORF">BSAL_04285</name>
</gene>
<evidence type="ECO:0000259" key="2">
    <source>
        <dbReference type="PROSITE" id="PS50076"/>
    </source>
</evidence>
<reference evidence="4" key="1">
    <citation type="submission" date="2015-09" db="EMBL/GenBank/DDBJ databases">
        <authorList>
            <consortium name="Pathogen Informatics"/>
        </authorList>
    </citation>
    <scope>NUCLEOTIDE SEQUENCE [LARGE SCALE GENOMIC DNA]</scope>
    <source>
        <strain evidence="4">Lake Konstanz</strain>
    </source>
</reference>
<feature type="compositionally biased region" description="Basic and acidic residues" evidence="1">
    <location>
        <begin position="115"/>
        <end position="124"/>
    </location>
</feature>
<dbReference type="PANTHER" id="PTHR44144">
    <property type="entry name" value="DNAJ HOMOLOG SUBFAMILY C MEMBER 9"/>
    <property type="match status" value="1"/>
</dbReference>
<dbReference type="SMART" id="SM00271">
    <property type="entry name" value="DnaJ"/>
    <property type="match status" value="1"/>
</dbReference>
<dbReference type="OrthoDB" id="445556at2759"/>
<dbReference type="InterPro" id="IPR001623">
    <property type="entry name" value="DnaJ_domain"/>
</dbReference>
<dbReference type="GO" id="GO:0005737">
    <property type="term" value="C:cytoplasm"/>
    <property type="evidence" value="ECO:0007669"/>
    <property type="project" value="TreeGrafter"/>
</dbReference>
<sequence>MSSSIQTPQLYEALGVSVQASSTDIARAFRNASLRLHPDRNIGVPADDLSEKFYVVSSAYAVLSDPEKKRAYDARHGVNFHSRIAALHSAAHGGATGVRPDHDESGSIDASGDAASRKRDRQDPVEEDDEEYDPTASADKADTIGTSPSVAHEQINVNHHAASAPQILWSAVPVSSRQQVQLLVVRSSPSQKWGVDCSVASIKEVDAYTPPINGMSTCLVMKPLALPHAETEAEGKPMTPASGLPRGSSAHRVVLEAVDGVVVSTVADLVRCLGVKTSVKLTLSVSALHSVRMDVNYDGGDNGGAGTDRGIAWSHFHAAFKVCQSTFRIERNPSEVSCAAVIPQGVVEMLVGARLLGGRLIHEYERHAQSHLPFAIFAQDHDVDAFAAEASESSNASLELLVSH</sequence>
<accession>A0A0S4IV53</accession>
<protein>
    <submittedName>
        <fullName evidence="3">DNA-J protein, putative</fullName>
    </submittedName>
</protein>